<dbReference type="PANTHER" id="PTHR30404">
    <property type="entry name" value="N-ACETYLMURAMOYL-L-ALANINE AMIDASE"/>
    <property type="match status" value="1"/>
</dbReference>
<evidence type="ECO:0000313" key="7">
    <source>
        <dbReference type="EMBL" id="SIN85338.1"/>
    </source>
</evidence>
<dbReference type="CDD" id="cd02696">
    <property type="entry name" value="MurNAc-LAA"/>
    <property type="match status" value="1"/>
</dbReference>
<name>A0A1N6EQR0_9RHOB</name>
<dbReference type="EMBL" id="FSRL01000001">
    <property type="protein sequence ID" value="SIN85338.1"/>
    <property type="molecule type" value="Genomic_DNA"/>
</dbReference>
<evidence type="ECO:0000256" key="3">
    <source>
        <dbReference type="ARBA" id="ARBA00022801"/>
    </source>
</evidence>
<dbReference type="SUPFAM" id="SSF53187">
    <property type="entry name" value="Zn-dependent exopeptidases"/>
    <property type="match status" value="1"/>
</dbReference>
<evidence type="ECO:0000259" key="6">
    <source>
        <dbReference type="SMART" id="SM00646"/>
    </source>
</evidence>
<dbReference type="SMART" id="SM00646">
    <property type="entry name" value="Ami_3"/>
    <property type="match status" value="1"/>
</dbReference>
<evidence type="ECO:0000256" key="4">
    <source>
        <dbReference type="SAM" id="MobiDB-lite"/>
    </source>
</evidence>
<dbReference type="Proteomes" id="UP000184932">
    <property type="component" value="Unassembled WGS sequence"/>
</dbReference>
<dbReference type="PANTHER" id="PTHR30404:SF0">
    <property type="entry name" value="N-ACETYLMURAMOYL-L-ALANINE AMIDASE AMIC"/>
    <property type="match status" value="1"/>
</dbReference>
<keyword evidence="8" id="KW-1185">Reference proteome</keyword>
<feature type="signal peptide" evidence="5">
    <location>
        <begin position="1"/>
        <end position="19"/>
    </location>
</feature>
<dbReference type="GO" id="GO:0009253">
    <property type="term" value="P:peptidoglycan catabolic process"/>
    <property type="evidence" value="ECO:0007669"/>
    <property type="project" value="InterPro"/>
</dbReference>
<dbReference type="RefSeq" id="WP_074255127.1">
    <property type="nucleotide sequence ID" value="NZ_FSRL01000001.1"/>
</dbReference>
<dbReference type="Pfam" id="PF11741">
    <property type="entry name" value="AMIN"/>
    <property type="match status" value="1"/>
</dbReference>
<dbReference type="EC" id="3.5.1.28" evidence="2"/>
<keyword evidence="5" id="KW-0732">Signal</keyword>
<dbReference type="AlphaFoldDB" id="A0A1N6EQR0"/>
<gene>
    <name evidence="7" type="ORF">SAMN05444002_1014</name>
</gene>
<keyword evidence="3" id="KW-0378">Hydrolase</keyword>
<evidence type="ECO:0000256" key="1">
    <source>
        <dbReference type="ARBA" id="ARBA00001561"/>
    </source>
</evidence>
<reference evidence="8" key="1">
    <citation type="submission" date="2016-11" db="EMBL/GenBank/DDBJ databases">
        <authorList>
            <person name="Varghese N."/>
            <person name="Submissions S."/>
        </authorList>
    </citation>
    <scope>NUCLEOTIDE SEQUENCE [LARGE SCALE GENOMIC DNA]</scope>
    <source>
        <strain evidence="8">DSM 29440</strain>
    </source>
</reference>
<dbReference type="STRING" id="1217970.SAMN05444002_1014"/>
<dbReference type="Gene3D" id="3.40.630.40">
    <property type="entry name" value="Zn-dependent exopeptidases"/>
    <property type="match status" value="1"/>
</dbReference>
<evidence type="ECO:0000256" key="5">
    <source>
        <dbReference type="SAM" id="SignalP"/>
    </source>
</evidence>
<dbReference type="GO" id="GO:0030288">
    <property type="term" value="C:outer membrane-bounded periplasmic space"/>
    <property type="evidence" value="ECO:0007669"/>
    <property type="project" value="TreeGrafter"/>
</dbReference>
<protein>
    <recommendedName>
        <fullName evidence="2">N-acetylmuramoyl-L-alanine amidase</fullName>
        <ecNumber evidence="2">3.5.1.28</ecNumber>
    </recommendedName>
</protein>
<feature type="domain" description="MurNAc-LAA" evidence="6">
    <location>
        <begin position="235"/>
        <end position="390"/>
    </location>
</feature>
<evidence type="ECO:0000313" key="8">
    <source>
        <dbReference type="Proteomes" id="UP000184932"/>
    </source>
</evidence>
<dbReference type="Pfam" id="PF01520">
    <property type="entry name" value="Amidase_3"/>
    <property type="match status" value="1"/>
</dbReference>
<evidence type="ECO:0000256" key="2">
    <source>
        <dbReference type="ARBA" id="ARBA00011901"/>
    </source>
</evidence>
<organism evidence="7 8">
    <name type="scientific">Vannielia litorea</name>
    <dbReference type="NCBI Taxonomy" id="1217970"/>
    <lineage>
        <taxon>Bacteria</taxon>
        <taxon>Pseudomonadati</taxon>
        <taxon>Pseudomonadota</taxon>
        <taxon>Alphaproteobacteria</taxon>
        <taxon>Rhodobacterales</taxon>
        <taxon>Paracoccaceae</taxon>
        <taxon>Vannielia</taxon>
    </lineage>
</organism>
<dbReference type="InterPro" id="IPR002508">
    <property type="entry name" value="MurNAc-LAA_cat"/>
</dbReference>
<sequence>MRAAVLFIIAVLWGALAQAQDFSALARVDPTRSGLDERGREVTLRLTVSQPVPYRVRLLADPPRLVLDFREVDFTPMGRPDVSSLSQVTALRTGRVGPGWTRLVAELAEPLGLVSAQMITGAADGSARVELALAPVSAEEFAAQVAAGQDAREAFPKPSASAPPKRRPAPGGPLTIVLDPGHGGVDPGAIRDGVTEADLMLIFARDVREALLRAGDYRVVLTREDDSFVSLETRLTIARRAGADLFLSLHADAVEEGIARGAQVYTLSDEASSEALAKLAYRHDRDDILGGADLSGTDDAVAQALLEIARRETAPRTMALARAMVGGLRDKGVRLHKHPLGAADFSVLKLPDIPAVLLEAAFLSTSSELDKLQKPEWRRQAADGIADGIAAWAAEDARLKALIRQ</sequence>
<dbReference type="GO" id="GO:0008745">
    <property type="term" value="F:N-acetylmuramoyl-L-alanine amidase activity"/>
    <property type="evidence" value="ECO:0007669"/>
    <property type="project" value="UniProtKB-EC"/>
</dbReference>
<dbReference type="Gene3D" id="2.60.40.3500">
    <property type="match status" value="1"/>
</dbReference>
<proteinExistence type="predicted"/>
<dbReference type="InterPro" id="IPR050695">
    <property type="entry name" value="N-acetylmuramoyl_amidase_3"/>
</dbReference>
<feature type="chain" id="PRO_5012184506" description="N-acetylmuramoyl-L-alanine amidase" evidence="5">
    <location>
        <begin position="20"/>
        <end position="405"/>
    </location>
</feature>
<comment type="catalytic activity">
    <reaction evidence="1">
        <text>Hydrolyzes the link between N-acetylmuramoyl residues and L-amino acid residues in certain cell-wall glycopeptides.</text>
        <dbReference type="EC" id="3.5.1.28"/>
    </reaction>
</comment>
<dbReference type="OrthoDB" id="9806267at2"/>
<feature type="region of interest" description="Disordered" evidence="4">
    <location>
        <begin position="152"/>
        <end position="174"/>
    </location>
</feature>
<accession>A0A1N6EQR0</accession>
<dbReference type="InterPro" id="IPR021731">
    <property type="entry name" value="AMIN_dom"/>
</dbReference>